<accession>A0A8J4RSE9</accession>
<keyword evidence="3" id="KW-1185">Reference proteome</keyword>
<evidence type="ECO:0000313" key="3">
    <source>
        <dbReference type="Proteomes" id="UP000737018"/>
    </source>
</evidence>
<sequence>MSYLQDVFITLWAIWNYRNKVVHQGIVPSPMDVILIAQNFSCRYKASFSSSQPPRRSDSRNPNTRQQLTTRDWNLIIKARNMRQCRYGIVYEALTLQGKKVFFGVASTTARSATGALLE</sequence>
<dbReference type="Proteomes" id="UP000737018">
    <property type="component" value="Unassembled WGS sequence"/>
</dbReference>
<dbReference type="AlphaFoldDB" id="A0A8J4RSE9"/>
<name>A0A8J4RSE9_9ROSI</name>
<protein>
    <submittedName>
        <fullName evidence="2">Uncharacterized protein</fullName>
    </submittedName>
</protein>
<evidence type="ECO:0000256" key="1">
    <source>
        <dbReference type="SAM" id="MobiDB-lite"/>
    </source>
</evidence>
<gene>
    <name evidence="2" type="ORF">CMV_004081</name>
</gene>
<feature type="region of interest" description="Disordered" evidence="1">
    <location>
        <begin position="47"/>
        <end position="67"/>
    </location>
</feature>
<dbReference type="EMBL" id="JRKL02000336">
    <property type="protein sequence ID" value="KAF3972409.1"/>
    <property type="molecule type" value="Genomic_DNA"/>
</dbReference>
<reference evidence="2" key="1">
    <citation type="submission" date="2020-03" db="EMBL/GenBank/DDBJ databases">
        <title>Castanea mollissima Vanexum genome sequencing.</title>
        <authorList>
            <person name="Staton M."/>
        </authorList>
    </citation>
    <scope>NUCLEOTIDE SEQUENCE</scope>
    <source>
        <tissue evidence="2">Leaf</tissue>
    </source>
</reference>
<organism evidence="2 3">
    <name type="scientific">Castanea mollissima</name>
    <name type="common">Chinese chestnut</name>
    <dbReference type="NCBI Taxonomy" id="60419"/>
    <lineage>
        <taxon>Eukaryota</taxon>
        <taxon>Viridiplantae</taxon>
        <taxon>Streptophyta</taxon>
        <taxon>Embryophyta</taxon>
        <taxon>Tracheophyta</taxon>
        <taxon>Spermatophyta</taxon>
        <taxon>Magnoliopsida</taxon>
        <taxon>eudicotyledons</taxon>
        <taxon>Gunneridae</taxon>
        <taxon>Pentapetalae</taxon>
        <taxon>rosids</taxon>
        <taxon>fabids</taxon>
        <taxon>Fagales</taxon>
        <taxon>Fagaceae</taxon>
        <taxon>Castanea</taxon>
    </lineage>
</organism>
<dbReference type="OrthoDB" id="10476482at2759"/>
<comment type="caution">
    <text evidence="2">The sequence shown here is derived from an EMBL/GenBank/DDBJ whole genome shotgun (WGS) entry which is preliminary data.</text>
</comment>
<evidence type="ECO:0000313" key="2">
    <source>
        <dbReference type="EMBL" id="KAF3972409.1"/>
    </source>
</evidence>
<proteinExistence type="predicted"/>